<evidence type="ECO:0000256" key="3">
    <source>
        <dbReference type="ARBA" id="ARBA00022801"/>
    </source>
</evidence>
<evidence type="ECO:0000256" key="2">
    <source>
        <dbReference type="ARBA" id="ARBA00022679"/>
    </source>
</evidence>
<gene>
    <name evidence="10" type="ORF">ESCO_000369</name>
</gene>
<comment type="similarity">
    <text evidence="1">Belongs to the AB hydrolase superfamily. AB hydrolase 4 family.</text>
</comment>
<protein>
    <recommendedName>
        <fullName evidence="6">alcohol O-acetyltransferase</fullName>
        <ecNumber evidence="6">2.3.1.84</ecNumber>
    </recommendedName>
    <alternativeName>
        <fullName evidence="7">Alcohol O-acetyltransferase</fullName>
    </alternativeName>
</protein>
<sequence>MEWLGRAKIDFVHAPSPRAIREKDGTQTDLLKICEATVPPCNLNPLLFNGHLQTLWTATRPRGPLLYYRRWTFEADSADFAGSFTVDFSVDPFDDPATDPALPRRTSHYSEAEFASIASDDSRPMLVILHGLSGGSHEVYLREAVAPLARDPNWELCVINSRGCARSKITSGILYNARATWDTRQTVKWLRKTFPNRPLFAIGFSLGANILTNYCGEEGSDCVFKAAIACSNPFNLEASSKLLMNSYMGKEVYLRLMGWAMKDYVNKNRKELKQHTSLDLAAIDKVTYLCEFDRATQCPLWGYPSEEAYYRDASSTDAVLNIKIPFMALSATDDPIALKQGLPVQEIQQNPNTILVTTSLGGHLCWFEYGGTRWHTRPICNFFNYFANNVDLDSVEPVDFPPRASAFRSSAYNPMQRKMDLPR</sequence>
<dbReference type="FunFam" id="3.40.50.1820:FF:000137">
    <property type="entry name" value="EEB1p Acyl-coenzymeA:ethanol O-acyltransferase"/>
    <property type="match status" value="1"/>
</dbReference>
<dbReference type="GO" id="GO:0008126">
    <property type="term" value="F:acetylesterase activity"/>
    <property type="evidence" value="ECO:0007669"/>
    <property type="project" value="TreeGrafter"/>
</dbReference>
<dbReference type="InterPro" id="IPR029058">
    <property type="entry name" value="AB_hydrolase_fold"/>
</dbReference>
<name>A0A0M9VUA2_ESCWE</name>
<dbReference type="InterPro" id="IPR050960">
    <property type="entry name" value="AB_hydrolase_4_sf"/>
</dbReference>
<evidence type="ECO:0000313" key="10">
    <source>
        <dbReference type="EMBL" id="KOS19685.1"/>
    </source>
</evidence>
<comment type="caution">
    <text evidence="10">The sequence shown here is derived from an EMBL/GenBank/DDBJ whole genome shotgun (WGS) entry which is preliminary data.</text>
</comment>
<keyword evidence="2" id="KW-0808">Transferase</keyword>
<dbReference type="AlphaFoldDB" id="A0A0M9VUA2"/>
<dbReference type="GO" id="GO:0051793">
    <property type="term" value="P:medium-chain fatty acid catabolic process"/>
    <property type="evidence" value="ECO:0007669"/>
    <property type="project" value="UniProtKB-ARBA"/>
</dbReference>
<comment type="function">
    <text evidence="5">Displays enzymatic activity both for medium-chain fatty acid (MCFA) ethyl ester synthesis and hydrolysis (esterase activity). MCFA are toxic for yeast and this enzyme could thus be involved in their detoxification by esterification.</text>
</comment>
<dbReference type="PIRSF" id="PIRSF005211">
    <property type="entry name" value="Ab_hydro_YheT"/>
    <property type="match status" value="1"/>
</dbReference>
<evidence type="ECO:0000256" key="8">
    <source>
        <dbReference type="PIRSR" id="PIRSR005211-1"/>
    </source>
</evidence>
<dbReference type="Pfam" id="PF00561">
    <property type="entry name" value="Abhydrolase_1"/>
    <property type="match status" value="1"/>
</dbReference>
<dbReference type="GO" id="GO:0004026">
    <property type="term" value="F:alcohol O-acetyltransferase activity"/>
    <property type="evidence" value="ECO:0007669"/>
    <property type="project" value="UniProtKB-EC"/>
</dbReference>
<evidence type="ECO:0000256" key="4">
    <source>
        <dbReference type="ARBA" id="ARBA00050620"/>
    </source>
</evidence>
<feature type="active site" description="Charge relay system" evidence="8">
    <location>
        <position position="334"/>
    </location>
</feature>
<dbReference type="PANTHER" id="PTHR10794:SF63">
    <property type="entry name" value="ALPHA_BETA HYDROLASE 1, ISOFORM A"/>
    <property type="match status" value="1"/>
</dbReference>
<dbReference type="EC" id="2.3.1.84" evidence="6"/>
<feature type="active site" description="Charge relay system" evidence="8">
    <location>
        <position position="363"/>
    </location>
</feature>
<dbReference type="InterPro" id="IPR000073">
    <property type="entry name" value="AB_hydrolase_1"/>
</dbReference>
<dbReference type="SUPFAM" id="SSF53474">
    <property type="entry name" value="alpha/beta-Hydrolases"/>
    <property type="match status" value="1"/>
</dbReference>
<proteinExistence type="inferred from homology"/>
<organism evidence="10 11">
    <name type="scientific">Escovopsis weberi</name>
    <dbReference type="NCBI Taxonomy" id="150374"/>
    <lineage>
        <taxon>Eukaryota</taxon>
        <taxon>Fungi</taxon>
        <taxon>Dikarya</taxon>
        <taxon>Ascomycota</taxon>
        <taxon>Pezizomycotina</taxon>
        <taxon>Sordariomycetes</taxon>
        <taxon>Hypocreomycetidae</taxon>
        <taxon>Hypocreales</taxon>
        <taxon>Hypocreaceae</taxon>
        <taxon>Escovopsis</taxon>
    </lineage>
</organism>
<dbReference type="STRING" id="150374.A0A0M9VUA2"/>
<dbReference type="EMBL" id="LGSR01000020">
    <property type="protein sequence ID" value="KOS19685.1"/>
    <property type="molecule type" value="Genomic_DNA"/>
</dbReference>
<dbReference type="OrthoDB" id="5954035at2759"/>
<dbReference type="GO" id="GO:0051792">
    <property type="term" value="P:medium-chain fatty acid biosynthetic process"/>
    <property type="evidence" value="ECO:0007669"/>
    <property type="project" value="TreeGrafter"/>
</dbReference>
<dbReference type="PANTHER" id="PTHR10794">
    <property type="entry name" value="ABHYDROLASE DOMAIN-CONTAINING PROTEIN"/>
    <property type="match status" value="1"/>
</dbReference>
<dbReference type="Gene3D" id="3.40.50.1820">
    <property type="entry name" value="alpha/beta hydrolase"/>
    <property type="match status" value="1"/>
</dbReference>
<evidence type="ECO:0000256" key="6">
    <source>
        <dbReference type="ARBA" id="ARBA00066969"/>
    </source>
</evidence>
<feature type="active site" description="Charge relay system" evidence="8">
    <location>
        <position position="205"/>
    </location>
</feature>
<keyword evidence="3" id="KW-0378">Hydrolase</keyword>
<evidence type="ECO:0000256" key="1">
    <source>
        <dbReference type="ARBA" id="ARBA00010884"/>
    </source>
</evidence>
<dbReference type="GO" id="GO:0047372">
    <property type="term" value="F:monoacylglycerol lipase activity"/>
    <property type="evidence" value="ECO:0007669"/>
    <property type="project" value="TreeGrafter"/>
</dbReference>
<reference evidence="10 11" key="1">
    <citation type="submission" date="2015-07" db="EMBL/GenBank/DDBJ databases">
        <title>The genome of the fungus Escovopsis weberi, a specialized disease agent of ant agriculture.</title>
        <authorList>
            <person name="de Man T.J."/>
            <person name="Stajich J.E."/>
            <person name="Kubicek C.P."/>
            <person name="Chenthamara K."/>
            <person name="Atanasova L."/>
            <person name="Druzhinina I.S."/>
            <person name="Birnbaum S."/>
            <person name="Barribeau S.M."/>
            <person name="Teiling C."/>
            <person name="Suen G."/>
            <person name="Currie C."/>
            <person name="Gerardo N.M."/>
        </authorList>
    </citation>
    <scope>NUCLEOTIDE SEQUENCE [LARGE SCALE GENOMIC DNA]</scope>
</reference>
<evidence type="ECO:0000259" key="9">
    <source>
        <dbReference type="Pfam" id="PF00561"/>
    </source>
</evidence>
<comment type="catalytic activity">
    <reaction evidence="4">
        <text>an aliphatic alcohol + acetyl-CoA = an acetyl ester + CoA</text>
        <dbReference type="Rhea" id="RHEA:17229"/>
        <dbReference type="ChEBI" id="CHEBI:2571"/>
        <dbReference type="ChEBI" id="CHEBI:47622"/>
        <dbReference type="ChEBI" id="CHEBI:57287"/>
        <dbReference type="ChEBI" id="CHEBI:57288"/>
        <dbReference type="EC" id="2.3.1.84"/>
    </reaction>
</comment>
<evidence type="ECO:0000313" key="11">
    <source>
        <dbReference type="Proteomes" id="UP000053831"/>
    </source>
</evidence>
<evidence type="ECO:0000256" key="5">
    <source>
        <dbReference type="ARBA" id="ARBA00054277"/>
    </source>
</evidence>
<keyword evidence="11" id="KW-1185">Reference proteome</keyword>
<dbReference type="Proteomes" id="UP000053831">
    <property type="component" value="Unassembled WGS sequence"/>
</dbReference>
<accession>A0A0M9VUA2</accession>
<feature type="domain" description="AB hydrolase-1" evidence="9">
    <location>
        <begin position="124"/>
        <end position="364"/>
    </location>
</feature>
<dbReference type="InterPro" id="IPR012020">
    <property type="entry name" value="ABHD4"/>
</dbReference>
<evidence type="ECO:0000256" key="7">
    <source>
        <dbReference type="ARBA" id="ARBA00080774"/>
    </source>
</evidence>